<evidence type="ECO:0000256" key="2">
    <source>
        <dbReference type="ARBA" id="ARBA00022840"/>
    </source>
</evidence>
<dbReference type="EMBL" id="GG730072">
    <property type="protein sequence ID" value="EEZ92591.1"/>
    <property type="molecule type" value="Genomic_DNA"/>
</dbReference>
<sequence>MEQIDIKGLEVSVNGKKVLNGVDISVQRGKIHVLMGPNGSGKSTLANVIMGNPKYIVNAGSIKFDNEDILKLKVNERAKKGIFLAFQEPVEISGVNTMNFLVTAHTNLKGKNPELRKEIIKKMGELNLSELFLKRSLNEGFSGGEKKRFELLQVMLLNPKIAILDEIDSGMDVDSVRLLGVITIKLSKDTGFLMITHNENILDYIKPDIVSIMKDGKIIRSGDYQLIEQIKKEGYKQLI</sequence>
<dbReference type="PANTHER" id="PTHR43204">
    <property type="entry name" value="ABC TRANSPORTER I FAMILY MEMBER 6, CHLOROPLASTIC"/>
    <property type="match status" value="1"/>
</dbReference>
<dbReference type="Gene3D" id="3.40.50.300">
    <property type="entry name" value="P-loop containing nucleotide triphosphate hydrolases"/>
    <property type="match status" value="1"/>
</dbReference>
<dbReference type="GO" id="GO:0016887">
    <property type="term" value="F:ATP hydrolysis activity"/>
    <property type="evidence" value="ECO:0007669"/>
    <property type="project" value="InterPro"/>
</dbReference>
<dbReference type="InterPro" id="IPR010230">
    <property type="entry name" value="FeS-cluster_ATPase_SufC"/>
</dbReference>
<dbReference type="InterPro" id="IPR003593">
    <property type="entry name" value="AAA+_ATPase"/>
</dbReference>
<protein>
    <submittedName>
        <fullName evidence="4">FeS assembly ATPase SufC</fullName>
    </submittedName>
</protein>
<dbReference type="GO" id="GO:0005524">
    <property type="term" value="F:ATP binding"/>
    <property type="evidence" value="ECO:0007669"/>
    <property type="project" value="UniProtKB-KW"/>
</dbReference>
<dbReference type="PROSITE" id="PS50893">
    <property type="entry name" value="ABC_TRANSPORTER_2"/>
    <property type="match status" value="1"/>
</dbReference>
<dbReference type="SMART" id="SM00382">
    <property type="entry name" value="AAA"/>
    <property type="match status" value="1"/>
</dbReference>
<dbReference type="Proteomes" id="UP000009375">
    <property type="component" value="Unassembled WGS sequence"/>
</dbReference>
<dbReference type="SUPFAM" id="SSF52540">
    <property type="entry name" value="P-loop containing nucleoside triphosphate hydrolases"/>
    <property type="match status" value="1"/>
</dbReference>
<dbReference type="PANTHER" id="PTHR43204:SF1">
    <property type="entry name" value="ABC TRANSPORTER I FAMILY MEMBER 6, CHLOROPLASTIC"/>
    <property type="match status" value="1"/>
</dbReference>
<name>D2EGC6_PARA4</name>
<dbReference type="InterPro" id="IPR027417">
    <property type="entry name" value="P-loop_NTPase"/>
</dbReference>
<dbReference type="CDD" id="cd03217">
    <property type="entry name" value="ABC_FeS_Assembly"/>
    <property type="match status" value="1"/>
</dbReference>
<gene>
    <name evidence="4" type="ORF">BJBARM4_0825</name>
</gene>
<dbReference type="Pfam" id="PF00005">
    <property type="entry name" value="ABC_tran"/>
    <property type="match status" value="1"/>
</dbReference>
<proteinExistence type="predicted"/>
<feature type="domain" description="ABC transporter" evidence="3">
    <location>
        <begin position="4"/>
        <end position="239"/>
    </location>
</feature>
<evidence type="ECO:0000313" key="5">
    <source>
        <dbReference type="Proteomes" id="UP000009375"/>
    </source>
</evidence>
<dbReference type="PROSITE" id="PS00211">
    <property type="entry name" value="ABC_TRANSPORTER_1"/>
    <property type="match status" value="1"/>
</dbReference>
<reference evidence="4 5" key="1">
    <citation type="journal article" date="2010" name="Proc. Natl. Acad. Sci. U.S.A.">
        <title>Enigmatic, ultrasmall, uncultivated Archaea.</title>
        <authorList>
            <person name="Baker B.J."/>
            <person name="Comolli L.R."/>
            <person name="Dick G.J."/>
            <person name="Hauser L.J."/>
            <person name="Hyatt D."/>
            <person name="Dill B.D."/>
            <person name="Land M.L."/>
            <person name="Verberkmoes N.C."/>
            <person name="Hettich R.L."/>
            <person name="Banfield J.F."/>
        </authorList>
    </citation>
    <scope>NUCLEOTIDE SEQUENCE [LARGE SCALE GENOMIC DNA]</scope>
</reference>
<keyword evidence="2" id="KW-0067">ATP-binding</keyword>
<evidence type="ECO:0000313" key="4">
    <source>
        <dbReference type="EMBL" id="EEZ92591.1"/>
    </source>
</evidence>
<evidence type="ECO:0000256" key="1">
    <source>
        <dbReference type="ARBA" id="ARBA00022741"/>
    </source>
</evidence>
<dbReference type="AlphaFoldDB" id="D2EGC6"/>
<evidence type="ECO:0000259" key="3">
    <source>
        <dbReference type="PROSITE" id="PS50893"/>
    </source>
</evidence>
<organism evidence="4 5">
    <name type="scientific">Candidatus Parvarchaeum acidiphilum ARMAN-4</name>
    <dbReference type="NCBI Taxonomy" id="662760"/>
    <lineage>
        <taxon>Archaea</taxon>
        <taxon>Candidatus Parvarchaeota</taxon>
        <taxon>Candidatus Parvarchaeum</taxon>
    </lineage>
</organism>
<dbReference type="InterPro" id="IPR003439">
    <property type="entry name" value="ABC_transporter-like_ATP-bd"/>
</dbReference>
<dbReference type="InterPro" id="IPR017871">
    <property type="entry name" value="ABC_transporter-like_CS"/>
</dbReference>
<dbReference type="NCBIfam" id="TIGR01978">
    <property type="entry name" value="sufC"/>
    <property type="match status" value="1"/>
</dbReference>
<keyword evidence="1" id="KW-0547">Nucleotide-binding</keyword>
<accession>D2EGC6</accession>